<dbReference type="PANTHER" id="PTHR30086">
    <property type="entry name" value="ARGININE EXPORTER PROTEIN ARGO"/>
    <property type="match status" value="1"/>
</dbReference>
<proteinExistence type="predicted"/>
<keyword evidence="3 6" id="KW-0812">Transmembrane</keyword>
<evidence type="ECO:0000256" key="3">
    <source>
        <dbReference type="ARBA" id="ARBA00022692"/>
    </source>
</evidence>
<evidence type="ECO:0000256" key="6">
    <source>
        <dbReference type="SAM" id="Phobius"/>
    </source>
</evidence>
<evidence type="ECO:0000313" key="7">
    <source>
        <dbReference type="EMBL" id="QXT41309.1"/>
    </source>
</evidence>
<dbReference type="KEGG" id="gce:KYE46_01135"/>
<gene>
    <name evidence="7" type="ORF">KYE46_01135</name>
</gene>
<accession>A0A8F6U0C6</accession>
<keyword evidence="4 6" id="KW-1133">Transmembrane helix</keyword>
<keyword evidence="8" id="KW-1185">Reference proteome</keyword>
<dbReference type="Proteomes" id="UP000825009">
    <property type="component" value="Chromosome"/>
</dbReference>
<keyword evidence="2" id="KW-1003">Cell membrane</keyword>
<organism evidence="7 8">
    <name type="scientific">Gymnodinialimonas ceratoperidinii</name>
    <dbReference type="NCBI Taxonomy" id="2856823"/>
    <lineage>
        <taxon>Bacteria</taxon>
        <taxon>Pseudomonadati</taxon>
        <taxon>Pseudomonadota</taxon>
        <taxon>Alphaproteobacteria</taxon>
        <taxon>Rhodobacterales</taxon>
        <taxon>Paracoccaceae</taxon>
        <taxon>Gymnodinialimonas</taxon>
    </lineage>
</organism>
<evidence type="ECO:0000256" key="1">
    <source>
        <dbReference type="ARBA" id="ARBA00004651"/>
    </source>
</evidence>
<protein>
    <submittedName>
        <fullName evidence="7">LysE family translocator</fullName>
    </submittedName>
</protein>
<evidence type="ECO:0000313" key="8">
    <source>
        <dbReference type="Proteomes" id="UP000825009"/>
    </source>
</evidence>
<comment type="subcellular location">
    <subcellularLocation>
        <location evidence="1">Cell membrane</location>
        <topology evidence="1">Multi-pass membrane protein</topology>
    </subcellularLocation>
</comment>
<dbReference type="PANTHER" id="PTHR30086:SF20">
    <property type="entry name" value="ARGININE EXPORTER PROTEIN ARGO-RELATED"/>
    <property type="match status" value="1"/>
</dbReference>
<feature type="transmembrane region" description="Helical" evidence="6">
    <location>
        <begin position="179"/>
        <end position="197"/>
    </location>
</feature>
<evidence type="ECO:0000256" key="4">
    <source>
        <dbReference type="ARBA" id="ARBA00022989"/>
    </source>
</evidence>
<dbReference type="Pfam" id="PF01810">
    <property type="entry name" value="LysE"/>
    <property type="match status" value="1"/>
</dbReference>
<keyword evidence="5 6" id="KW-0472">Membrane</keyword>
<dbReference type="InterPro" id="IPR001123">
    <property type="entry name" value="LeuE-type"/>
</dbReference>
<reference evidence="7 8" key="1">
    <citation type="submission" date="2021-07" db="EMBL/GenBank/DDBJ databases">
        <title>A novel Jannaschia species isolated from marine dinoflagellate Ceratoperidinium margalefii.</title>
        <authorList>
            <person name="Jiang Y."/>
            <person name="Li Z."/>
        </authorList>
    </citation>
    <scope>NUCLEOTIDE SEQUENCE [LARGE SCALE GENOMIC DNA]</scope>
    <source>
        <strain evidence="7 8">J12C1-MA-4</strain>
    </source>
</reference>
<feature type="transmembrane region" description="Helical" evidence="6">
    <location>
        <begin position="139"/>
        <end position="159"/>
    </location>
</feature>
<sequence>MLNLSLALVVFLFPLAFSPGPGNMFFAANGARFGLRATLPANVGYHVATWIVTLSIGFGFAAIMSRAPVLFDVIRWVGSAYVLFLAWRFLRAGQGAEGAVAQSAGAWGGAVLLLTNPKAYLIMTVMFSQFLGQTEGQRILGVVVISTVFTLNNMVAFTAWTLVGDRIAARFRHERGARLMNRVFAGVLAAVALWMLWP</sequence>
<feature type="transmembrane region" description="Helical" evidence="6">
    <location>
        <begin position="107"/>
        <end position="127"/>
    </location>
</feature>
<dbReference type="AlphaFoldDB" id="A0A8F6U0C6"/>
<evidence type="ECO:0000256" key="2">
    <source>
        <dbReference type="ARBA" id="ARBA00022475"/>
    </source>
</evidence>
<dbReference type="GO" id="GO:0005886">
    <property type="term" value="C:plasma membrane"/>
    <property type="evidence" value="ECO:0007669"/>
    <property type="project" value="UniProtKB-SubCell"/>
</dbReference>
<dbReference type="GO" id="GO:0015171">
    <property type="term" value="F:amino acid transmembrane transporter activity"/>
    <property type="evidence" value="ECO:0007669"/>
    <property type="project" value="TreeGrafter"/>
</dbReference>
<feature type="transmembrane region" description="Helical" evidence="6">
    <location>
        <begin position="69"/>
        <end position="87"/>
    </location>
</feature>
<name>A0A8F6U0C6_9RHOB</name>
<dbReference type="EMBL" id="CP079194">
    <property type="protein sequence ID" value="QXT41309.1"/>
    <property type="molecule type" value="Genomic_DNA"/>
</dbReference>
<evidence type="ECO:0000256" key="5">
    <source>
        <dbReference type="ARBA" id="ARBA00023136"/>
    </source>
</evidence>
<feature type="transmembrane region" description="Helical" evidence="6">
    <location>
        <begin position="43"/>
        <end position="62"/>
    </location>
</feature>